<dbReference type="InterPro" id="IPR050121">
    <property type="entry name" value="Cytochrome_P450_monoxygenase"/>
</dbReference>
<evidence type="ECO:0000256" key="1">
    <source>
        <dbReference type="ARBA" id="ARBA00010617"/>
    </source>
</evidence>
<organism evidence="2 3">
    <name type="scientific">Aspergillus cavernicola</name>
    <dbReference type="NCBI Taxonomy" id="176166"/>
    <lineage>
        <taxon>Eukaryota</taxon>
        <taxon>Fungi</taxon>
        <taxon>Dikarya</taxon>
        <taxon>Ascomycota</taxon>
        <taxon>Pezizomycotina</taxon>
        <taxon>Eurotiomycetes</taxon>
        <taxon>Eurotiomycetidae</taxon>
        <taxon>Eurotiales</taxon>
        <taxon>Aspergillaceae</taxon>
        <taxon>Aspergillus</taxon>
        <taxon>Aspergillus subgen. Nidulantes</taxon>
    </lineage>
</organism>
<protein>
    <submittedName>
        <fullName evidence="2">Cytochrome P450</fullName>
    </submittedName>
</protein>
<dbReference type="Pfam" id="PF00067">
    <property type="entry name" value="p450"/>
    <property type="match status" value="1"/>
</dbReference>
<proteinExistence type="inferred from homology"/>
<reference evidence="2 3" key="1">
    <citation type="submission" date="2024-07" db="EMBL/GenBank/DDBJ databases">
        <title>Section-level genome sequencing and comparative genomics of Aspergillus sections Usti and Cavernicolus.</title>
        <authorList>
            <consortium name="Lawrence Berkeley National Laboratory"/>
            <person name="Nybo J.L."/>
            <person name="Vesth T.C."/>
            <person name="Theobald S."/>
            <person name="Frisvad J.C."/>
            <person name="Larsen T.O."/>
            <person name="Kjaerboelling I."/>
            <person name="Rothschild-Mancinelli K."/>
            <person name="Lyhne E.K."/>
            <person name="Kogle M.E."/>
            <person name="Barry K."/>
            <person name="Clum A."/>
            <person name="Na H."/>
            <person name="Ledsgaard L."/>
            <person name="Lin J."/>
            <person name="Lipzen A."/>
            <person name="Kuo A."/>
            <person name="Riley R."/>
            <person name="Mondo S."/>
            <person name="LaButti K."/>
            <person name="Haridas S."/>
            <person name="Pangalinan J."/>
            <person name="Salamov A.A."/>
            <person name="Simmons B.A."/>
            <person name="Magnuson J.K."/>
            <person name="Chen J."/>
            <person name="Drula E."/>
            <person name="Henrissat B."/>
            <person name="Wiebenga A."/>
            <person name="Lubbers R.J."/>
            <person name="Gomes A.C."/>
            <person name="Makela M.R."/>
            <person name="Stajich J."/>
            <person name="Grigoriev I.V."/>
            <person name="Mortensen U.H."/>
            <person name="De vries R.P."/>
            <person name="Baker S.E."/>
            <person name="Andersen M.R."/>
        </authorList>
    </citation>
    <scope>NUCLEOTIDE SEQUENCE [LARGE SCALE GENOMIC DNA]</scope>
    <source>
        <strain evidence="2 3">CBS 600.67</strain>
    </source>
</reference>
<comment type="similarity">
    <text evidence="1">Belongs to the cytochrome P450 family.</text>
</comment>
<dbReference type="Proteomes" id="UP001610335">
    <property type="component" value="Unassembled WGS sequence"/>
</dbReference>
<gene>
    <name evidence="2" type="ORF">BDW59DRAFT_164557</name>
</gene>
<evidence type="ECO:0000313" key="3">
    <source>
        <dbReference type="Proteomes" id="UP001610335"/>
    </source>
</evidence>
<dbReference type="SUPFAM" id="SSF48264">
    <property type="entry name" value="Cytochrome P450"/>
    <property type="match status" value="1"/>
</dbReference>
<keyword evidence="3" id="KW-1185">Reference proteome</keyword>
<name>A0ABR4HZE9_9EURO</name>
<dbReference type="PANTHER" id="PTHR24305:SF172">
    <property type="entry name" value="P450, PUTATIVE (EUROFUNG)-RELATED"/>
    <property type="match status" value="1"/>
</dbReference>
<dbReference type="InterPro" id="IPR036396">
    <property type="entry name" value="Cyt_P450_sf"/>
</dbReference>
<dbReference type="InterPro" id="IPR001128">
    <property type="entry name" value="Cyt_P450"/>
</dbReference>
<comment type="caution">
    <text evidence="2">The sequence shown here is derived from an EMBL/GenBank/DDBJ whole genome shotgun (WGS) entry which is preliminary data.</text>
</comment>
<dbReference type="Gene3D" id="1.10.630.10">
    <property type="entry name" value="Cytochrome P450"/>
    <property type="match status" value="1"/>
</dbReference>
<evidence type="ECO:0000313" key="2">
    <source>
        <dbReference type="EMBL" id="KAL2820864.1"/>
    </source>
</evidence>
<accession>A0ABR4HZE9</accession>
<sequence length="282" mass="31622">MEEQLHALHKTYPILRLAPYTLSFADIRTIKDIYGHGSPCPKDDVDALTAGGGHPHMLNVVNREEHARKRRMLSNAFAARNLQLFWSNLFTVDAIADIALSKRLGFLDSGSNDIIMDGQVINFLDSLHRGNRVSSRIIGAGGWFYFLRGLSMMFSPYLRSQWGHGGKFGGVVRMLAGERLEEQLQEQETQETKKRSDFFPCLIDDRNGDPRGLERVEIDAETSILLDSGADTTATALTNVIYYLIKNPQSQKKLRNEVSNAFSENGIVASYAKVKNLPYLKA</sequence>
<dbReference type="PANTHER" id="PTHR24305">
    <property type="entry name" value="CYTOCHROME P450"/>
    <property type="match status" value="1"/>
</dbReference>
<dbReference type="EMBL" id="JBFXLS010000068">
    <property type="protein sequence ID" value="KAL2820864.1"/>
    <property type="molecule type" value="Genomic_DNA"/>
</dbReference>